<dbReference type="Gene3D" id="1.10.1660.10">
    <property type="match status" value="1"/>
</dbReference>
<keyword evidence="2" id="KW-0805">Transcription regulation</keyword>
<dbReference type="GO" id="GO:0003700">
    <property type="term" value="F:DNA-binding transcription factor activity"/>
    <property type="evidence" value="ECO:0007669"/>
    <property type="project" value="InterPro"/>
</dbReference>
<organism evidence="6 7">
    <name type="scientific">Salirhabdus euzebyi</name>
    <dbReference type="NCBI Taxonomy" id="394506"/>
    <lineage>
        <taxon>Bacteria</taxon>
        <taxon>Bacillati</taxon>
        <taxon>Bacillota</taxon>
        <taxon>Bacilli</taxon>
        <taxon>Bacillales</taxon>
        <taxon>Bacillaceae</taxon>
        <taxon>Salirhabdus</taxon>
    </lineage>
</organism>
<dbReference type="InterPro" id="IPR000551">
    <property type="entry name" value="MerR-type_HTH_dom"/>
</dbReference>
<dbReference type="SUPFAM" id="SSF46955">
    <property type="entry name" value="Putative DNA-binding domain"/>
    <property type="match status" value="1"/>
</dbReference>
<dbReference type="PANTHER" id="PTHR30204">
    <property type="entry name" value="REDOX-CYCLING DRUG-SENSING TRANSCRIPTIONAL ACTIVATOR SOXR"/>
    <property type="match status" value="1"/>
</dbReference>
<gene>
    <name evidence="6" type="ORF">HNQ94_002949</name>
</gene>
<evidence type="ECO:0000256" key="2">
    <source>
        <dbReference type="ARBA" id="ARBA00023015"/>
    </source>
</evidence>
<dbReference type="RefSeq" id="WP_174497050.1">
    <property type="nucleotide sequence ID" value="NZ_CADDWK010000011.1"/>
</dbReference>
<evidence type="ECO:0000256" key="1">
    <source>
        <dbReference type="ARBA" id="ARBA00022491"/>
    </source>
</evidence>
<dbReference type="PANTHER" id="PTHR30204:SF65">
    <property type="entry name" value="HTH-TYPE TRANSCRIPTIONAL REGULATOR TNRA"/>
    <property type="match status" value="1"/>
</dbReference>
<evidence type="ECO:0000313" key="6">
    <source>
        <dbReference type="EMBL" id="MBB6454467.1"/>
    </source>
</evidence>
<reference evidence="6 7" key="1">
    <citation type="submission" date="2020-08" db="EMBL/GenBank/DDBJ databases">
        <title>Genomic Encyclopedia of Type Strains, Phase IV (KMG-IV): sequencing the most valuable type-strain genomes for metagenomic binning, comparative biology and taxonomic classification.</title>
        <authorList>
            <person name="Goeker M."/>
        </authorList>
    </citation>
    <scope>NUCLEOTIDE SEQUENCE [LARGE SCALE GENOMIC DNA]</scope>
    <source>
        <strain evidence="6 7">DSM 19612</strain>
    </source>
</reference>
<sequence length="80" mass="9394">MNNNIPDHLPKFPMSVVKDLTKLTARQIRYYENQELIKPDRNESNHRVYSVKDINRLKEIKHLINQGINIAGIKALLNKE</sequence>
<evidence type="ECO:0000256" key="3">
    <source>
        <dbReference type="ARBA" id="ARBA00023125"/>
    </source>
</evidence>
<dbReference type="AlphaFoldDB" id="A0A841Q847"/>
<feature type="domain" description="HTH merR-type" evidence="5">
    <location>
        <begin position="11"/>
        <end position="79"/>
    </location>
</feature>
<dbReference type="GO" id="GO:0003677">
    <property type="term" value="F:DNA binding"/>
    <property type="evidence" value="ECO:0007669"/>
    <property type="project" value="UniProtKB-KW"/>
</dbReference>
<keyword evidence="4" id="KW-0804">Transcription</keyword>
<name>A0A841Q847_9BACI</name>
<dbReference type="Pfam" id="PF13411">
    <property type="entry name" value="MerR_1"/>
    <property type="match status" value="1"/>
</dbReference>
<accession>A0A841Q847</accession>
<dbReference type="InterPro" id="IPR009061">
    <property type="entry name" value="DNA-bd_dom_put_sf"/>
</dbReference>
<dbReference type="Proteomes" id="UP000581688">
    <property type="component" value="Unassembled WGS sequence"/>
</dbReference>
<dbReference type="PROSITE" id="PS50937">
    <property type="entry name" value="HTH_MERR_2"/>
    <property type="match status" value="1"/>
</dbReference>
<protein>
    <submittedName>
        <fullName evidence="6">MerR family glutamine synthetase transcriptional repressor</fullName>
    </submittedName>
</protein>
<evidence type="ECO:0000259" key="5">
    <source>
        <dbReference type="PROSITE" id="PS50937"/>
    </source>
</evidence>
<keyword evidence="7" id="KW-1185">Reference proteome</keyword>
<dbReference type="SMART" id="SM00422">
    <property type="entry name" value="HTH_MERR"/>
    <property type="match status" value="1"/>
</dbReference>
<dbReference type="EMBL" id="JACHGH010000009">
    <property type="protein sequence ID" value="MBB6454467.1"/>
    <property type="molecule type" value="Genomic_DNA"/>
</dbReference>
<dbReference type="InterPro" id="IPR047057">
    <property type="entry name" value="MerR_fam"/>
</dbReference>
<keyword evidence="1" id="KW-0678">Repressor</keyword>
<proteinExistence type="predicted"/>
<evidence type="ECO:0000313" key="7">
    <source>
        <dbReference type="Proteomes" id="UP000581688"/>
    </source>
</evidence>
<evidence type="ECO:0000256" key="4">
    <source>
        <dbReference type="ARBA" id="ARBA00023163"/>
    </source>
</evidence>
<keyword evidence="3" id="KW-0238">DNA-binding</keyword>
<comment type="caution">
    <text evidence="6">The sequence shown here is derived from an EMBL/GenBank/DDBJ whole genome shotgun (WGS) entry which is preliminary data.</text>
</comment>